<reference evidence="1" key="1">
    <citation type="submission" date="2023-03" db="EMBL/GenBank/DDBJ databases">
        <title>Massive genome expansion in bonnet fungi (Mycena s.s.) driven by repeated elements and novel gene families across ecological guilds.</title>
        <authorList>
            <consortium name="Lawrence Berkeley National Laboratory"/>
            <person name="Harder C.B."/>
            <person name="Miyauchi S."/>
            <person name="Viragh M."/>
            <person name="Kuo A."/>
            <person name="Thoen E."/>
            <person name="Andreopoulos B."/>
            <person name="Lu D."/>
            <person name="Skrede I."/>
            <person name="Drula E."/>
            <person name="Henrissat B."/>
            <person name="Morin E."/>
            <person name="Kohler A."/>
            <person name="Barry K."/>
            <person name="LaButti K."/>
            <person name="Morin E."/>
            <person name="Salamov A."/>
            <person name="Lipzen A."/>
            <person name="Mereny Z."/>
            <person name="Hegedus B."/>
            <person name="Baldrian P."/>
            <person name="Stursova M."/>
            <person name="Weitz H."/>
            <person name="Taylor A."/>
            <person name="Grigoriev I.V."/>
            <person name="Nagy L.G."/>
            <person name="Martin F."/>
            <person name="Kauserud H."/>
        </authorList>
    </citation>
    <scope>NUCLEOTIDE SEQUENCE</scope>
    <source>
        <strain evidence="1">CBHHK002</strain>
    </source>
</reference>
<evidence type="ECO:0000313" key="1">
    <source>
        <dbReference type="EMBL" id="KAJ7362392.1"/>
    </source>
</evidence>
<sequence length="158" mass="17424">MRISFDLIVPRHTHPVIPRRERRTPRTRLQLRRHLPAAASVLQFVSCSLLSGSSPPRRALLCRDLGLYVPLYLPFLLTVANSLTNMSAALAHGAVLDRMLTAAIVLMRPYLALAGARLASALYIRWCCTAVGPRTVREEVGEGTHGALLLSSPYTRSI</sequence>
<dbReference type="Proteomes" id="UP001218218">
    <property type="component" value="Unassembled WGS sequence"/>
</dbReference>
<accession>A0AAD7ALR6</accession>
<keyword evidence="2" id="KW-1185">Reference proteome</keyword>
<evidence type="ECO:0000313" key="2">
    <source>
        <dbReference type="Proteomes" id="UP001218218"/>
    </source>
</evidence>
<dbReference type="AlphaFoldDB" id="A0AAD7ALR6"/>
<comment type="caution">
    <text evidence="1">The sequence shown here is derived from an EMBL/GenBank/DDBJ whole genome shotgun (WGS) entry which is preliminary data.</text>
</comment>
<dbReference type="EMBL" id="JARIHO010000004">
    <property type="protein sequence ID" value="KAJ7362392.1"/>
    <property type="molecule type" value="Genomic_DNA"/>
</dbReference>
<gene>
    <name evidence="1" type="ORF">DFH08DRAFT_322844</name>
</gene>
<organism evidence="1 2">
    <name type="scientific">Mycena albidolilacea</name>
    <dbReference type="NCBI Taxonomy" id="1033008"/>
    <lineage>
        <taxon>Eukaryota</taxon>
        <taxon>Fungi</taxon>
        <taxon>Dikarya</taxon>
        <taxon>Basidiomycota</taxon>
        <taxon>Agaricomycotina</taxon>
        <taxon>Agaricomycetes</taxon>
        <taxon>Agaricomycetidae</taxon>
        <taxon>Agaricales</taxon>
        <taxon>Marasmiineae</taxon>
        <taxon>Mycenaceae</taxon>
        <taxon>Mycena</taxon>
    </lineage>
</organism>
<name>A0AAD7ALR6_9AGAR</name>
<proteinExistence type="predicted"/>
<protein>
    <submittedName>
        <fullName evidence="1">Uncharacterized protein</fullName>
    </submittedName>
</protein>